<evidence type="ECO:0000256" key="1">
    <source>
        <dbReference type="SAM" id="MobiDB-lite"/>
    </source>
</evidence>
<dbReference type="PANTHER" id="PTHR31912:SF34">
    <property type="entry name" value="NOTOCHORD-RELATED PROTEIN"/>
    <property type="match status" value="1"/>
</dbReference>
<organism evidence="2 3">
    <name type="scientific">Lentinula lateritia</name>
    <dbReference type="NCBI Taxonomy" id="40482"/>
    <lineage>
        <taxon>Eukaryota</taxon>
        <taxon>Fungi</taxon>
        <taxon>Dikarya</taxon>
        <taxon>Basidiomycota</taxon>
        <taxon>Agaricomycotina</taxon>
        <taxon>Agaricomycetes</taxon>
        <taxon>Agaricomycetidae</taxon>
        <taxon>Agaricales</taxon>
        <taxon>Marasmiineae</taxon>
        <taxon>Omphalotaceae</taxon>
        <taxon>Lentinula</taxon>
    </lineage>
</organism>
<sequence>MCYLDILDNLPRLRLSSSQLKIFLWIMRVCGAKDVPSFKALRQAQKQIRDNCSVRVTPSKSDFGNLFYTTNICDIVAQDMANPEVAPMIHVYPEDVHGSPISEMWQVPNGRWLELPLDFLTPSILINNKRHYIHEVAQLQDLRWIIPKKWVVQAGKIYADAHLVRRNSQALLTVDMNIIRVPVSDLHLTYMELVALNGGELSFDKLSLQFDSQIPNCNRTIDNNEDLFTIWLSVWMDDVSGARSKQYQKHVNAYAQIANLPGKFLQQEYSVHFISTSPFASALEQFKPIISQLQSTHVEPIRCFNASTKRPCSVRIVMPDGPADNPQQAELSSHIGGGGNCKCRSCLAGDDDGFHATEANYHQFYECGKPRNVQDIRNCVLEQIRLATYGVASHVEKLQTKTGTKDKIAQHWIEILLKESSKQHREHPETTKDEISEAMLTWLASQTNQPYNPLLDVDFFDPSQDTLVEILHTILLGTEKYVWHDLHTSWNAELQDTFTIRLQSTNTDGLLVPPIRARYMMQYRNGLIGKHFKTLMQTMIFHAGGLVTPEQMTLLRTTGELGAVLWISEIDNMDNYLADLEVLIGNVLDAFAAIDPSKILIKVKLHTIVHVPSHIRRRGPGSRFSTEVFECFNGIFRMCSVLSNHQAPSRDIALKFSDLERVKHLVSGGYWCDSHGKWVQAGNEVRALLRQTPIFQKHLGWTPKAEWVPGLVKQVSRAKKIIKSISDTHILSAHNPTDIDILAESEWVDGIYATAVSGDQCKIGSFAILRYKNVNMLSCIGRIKDILTHEKDIQGVLVVEEFDILEALHPIYFMPIIRPSGRLLLLHSEALQFVVNVQHDCRGSNCQPTGKVIQRQERQDSGVSMKSIEHNDDRHFIINMHALHNAHLLRRFLPRYLTVPRPLHSDRKKWHGELAKTLVVTQAEKRAETNRKAAETRAKNAATKNAAAVAKNTETAGTETGDQAGAKRKRI</sequence>
<protein>
    <submittedName>
        <fullName evidence="2">Uncharacterized protein</fullName>
    </submittedName>
</protein>
<accession>A0ABQ8VJR4</accession>
<dbReference type="Proteomes" id="UP001150217">
    <property type="component" value="Unassembled WGS sequence"/>
</dbReference>
<proteinExistence type="predicted"/>
<evidence type="ECO:0000313" key="2">
    <source>
        <dbReference type="EMBL" id="KAJ4496625.1"/>
    </source>
</evidence>
<feature type="compositionally biased region" description="Basic and acidic residues" evidence="1">
    <location>
        <begin position="926"/>
        <end position="938"/>
    </location>
</feature>
<feature type="compositionally biased region" description="Low complexity" evidence="1">
    <location>
        <begin position="939"/>
        <end position="956"/>
    </location>
</feature>
<comment type="caution">
    <text evidence="2">The sequence shown here is derived from an EMBL/GenBank/DDBJ whole genome shotgun (WGS) entry which is preliminary data.</text>
</comment>
<keyword evidence="3" id="KW-1185">Reference proteome</keyword>
<name>A0ABQ8VJR4_9AGAR</name>
<dbReference type="EMBL" id="JANVFT010000026">
    <property type="protein sequence ID" value="KAJ4496625.1"/>
    <property type="molecule type" value="Genomic_DNA"/>
</dbReference>
<reference evidence="2" key="1">
    <citation type="submission" date="2022-08" db="EMBL/GenBank/DDBJ databases">
        <title>A Global Phylogenomic Analysis of the Shiitake Genus Lentinula.</title>
        <authorList>
            <consortium name="DOE Joint Genome Institute"/>
            <person name="Sierra-Patev S."/>
            <person name="Min B."/>
            <person name="Naranjo-Ortiz M."/>
            <person name="Looney B."/>
            <person name="Konkel Z."/>
            <person name="Slot J.C."/>
            <person name="Sakamoto Y."/>
            <person name="Steenwyk J.L."/>
            <person name="Rokas A."/>
            <person name="Carro J."/>
            <person name="Camarero S."/>
            <person name="Ferreira P."/>
            <person name="Molpeceres G."/>
            <person name="Ruiz-Duenas F.J."/>
            <person name="Serrano A."/>
            <person name="Henrissat B."/>
            <person name="Drula E."/>
            <person name="Hughes K.W."/>
            <person name="Mata J.L."/>
            <person name="Ishikawa N.K."/>
            <person name="Vargas-Isla R."/>
            <person name="Ushijima S."/>
            <person name="Smith C.A."/>
            <person name="Ahrendt S."/>
            <person name="Andreopoulos W."/>
            <person name="He G."/>
            <person name="Labutti K."/>
            <person name="Lipzen A."/>
            <person name="Ng V."/>
            <person name="Riley R."/>
            <person name="Sandor L."/>
            <person name="Barry K."/>
            <person name="Martinez A.T."/>
            <person name="Xiao Y."/>
            <person name="Gibbons J.G."/>
            <person name="Terashima K."/>
            <person name="Grigoriev I.V."/>
            <person name="Hibbett D.S."/>
        </authorList>
    </citation>
    <scope>NUCLEOTIDE SEQUENCE</scope>
    <source>
        <strain evidence="2">RHP3577 ss4</strain>
    </source>
</reference>
<evidence type="ECO:0000313" key="3">
    <source>
        <dbReference type="Proteomes" id="UP001150217"/>
    </source>
</evidence>
<feature type="region of interest" description="Disordered" evidence="1">
    <location>
        <begin position="926"/>
        <end position="971"/>
    </location>
</feature>
<dbReference type="PANTHER" id="PTHR31912">
    <property type="entry name" value="IP13529P"/>
    <property type="match status" value="1"/>
</dbReference>
<gene>
    <name evidence="2" type="ORF">C8R41DRAFT_761367</name>
</gene>